<gene>
    <name evidence="1" type="ORF">ELQ94_02100</name>
</gene>
<sequence>MYDPSAATIAGDPDAADLEAGTLVDLGGGCLGLEDDTGERSIVAFPVGTDLADGRISAVGMDDFELGQPLRYMGANGWTTSPAARLTVPDECPADVTAVWYFIVPSSIGIDSPR</sequence>
<comment type="caution">
    <text evidence="1">The sequence shown here is derived from an EMBL/GenBank/DDBJ whole genome shotgun (WGS) entry which is preliminary data.</text>
</comment>
<dbReference type="AlphaFoldDB" id="A0A3S0VIK1"/>
<evidence type="ECO:0000313" key="2">
    <source>
        <dbReference type="Proteomes" id="UP000274909"/>
    </source>
</evidence>
<protein>
    <submittedName>
        <fullName evidence="1">Uncharacterized protein</fullName>
    </submittedName>
</protein>
<dbReference type="Proteomes" id="UP000274909">
    <property type="component" value="Unassembled WGS sequence"/>
</dbReference>
<dbReference type="OrthoDB" id="5117295at2"/>
<dbReference type="EMBL" id="RZGZ01000001">
    <property type="protein sequence ID" value="RUR03362.1"/>
    <property type="molecule type" value="Genomic_DNA"/>
</dbReference>
<organism evidence="1 2">
    <name type="scientific">Labedella endophytica</name>
    <dbReference type="NCBI Taxonomy" id="1523160"/>
    <lineage>
        <taxon>Bacteria</taxon>
        <taxon>Bacillati</taxon>
        <taxon>Actinomycetota</taxon>
        <taxon>Actinomycetes</taxon>
        <taxon>Micrococcales</taxon>
        <taxon>Microbacteriaceae</taxon>
        <taxon>Labedella</taxon>
    </lineage>
</organism>
<proteinExistence type="predicted"/>
<reference evidence="1 2" key="1">
    <citation type="submission" date="2018-12" db="EMBL/GenBank/DDBJ databases">
        <authorList>
            <person name="Li F."/>
        </authorList>
    </citation>
    <scope>NUCLEOTIDE SEQUENCE [LARGE SCALE GENOMIC DNA]</scope>
    <source>
        <strain evidence="1 2">EGI 6500705</strain>
    </source>
</reference>
<keyword evidence="2" id="KW-1185">Reference proteome</keyword>
<accession>A0A3S0VIK1</accession>
<evidence type="ECO:0000313" key="1">
    <source>
        <dbReference type="EMBL" id="RUR03362.1"/>
    </source>
</evidence>
<name>A0A3S0VIK1_9MICO</name>